<proteinExistence type="predicted"/>
<keyword evidence="2" id="KW-0812">Transmembrane</keyword>
<sequence>MYDDLERTLIRELDDVASNLVVPEMPALPAMSGPSRWRTAAPFLAAAAVVVVVLATVLTVLTGGSPDRRDPAPAPSPTAPTASTDATDEGSLSRAMPLDPVDVGLDLYVGGEQVPGRWWLAQGRGTHWIAQRQDGSWWWGYDVQPQALEGDMEQPPVISPNGGYLARVLSEGGFAMLTGNDTEEAGEGFGGVDLPGYELSPLPRAIAVTDEGLVVAGGPSGQVLWRPLDDHRTIDLAETAPGQVVIGSTDAGLIVTEGNPEDLPDGTQGSPYLAEISADGVLTRVADVPTHDVLEASKEWLAYVPPGTVGGEASGASELQVQRLDGSAPGVLSPPDGWLFVAPGFRWESGDRLIAKVVTRDGGDEGLVRCRPDPAECGFVYLP</sequence>
<dbReference type="Proteomes" id="UP001500575">
    <property type="component" value="Unassembled WGS sequence"/>
</dbReference>
<feature type="region of interest" description="Disordered" evidence="1">
    <location>
        <begin position="64"/>
        <end position="95"/>
    </location>
</feature>
<dbReference type="EMBL" id="BAAAQQ010000011">
    <property type="protein sequence ID" value="GAA2124725.1"/>
    <property type="molecule type" value="Genomic_DNA"/>
</dbReference>
<organism evidence="3 4">
    <name type="scientific">Nocardioides bigeumensis</name>
    <dbReference type="NCBI Taxonomy" id="433657"/>
    <lineage>
        <taxon>Bacteria</taxon>
        <taxon>Bacillati</taxon>
        <taxon>Actinomycetota</taxon>
        <taxon>Actinomycetes</taxon>
        <taxon>Propionibacteriales</taxon>
        <taxon>Nocardioidaceae</taxon>
        <taxon>Nocardioides</taxon>
    </lineage>
</organism>
<name>A0ABP5JYN6_9ACTN</name>
<evidence type="ECO:0000313" key="3">
    <source>
        <dbReference type="EMBL" id="GAA2124725.1"/>
    </source>
</evidence>
<evidence type="ECO:0000256" key="2">
    <source>
        <dbReference type="SAM" id="Phobius"/>
    </source>
</evidence>
<protein>
    <submittedName>
        <fullName evidence="3">Uncharacterized protein</fullName>
    </submittedName>
</protein>
<evidence type="ECO:0000256" key="1">
    <source>
        <dbReference type="SAM" id="MobiDB-lite"/>
    </source>
</evidence>
<feature type="transmembrane region" description="Helical" evidence="2">
    <location>
        <begin position="40"/>
        <end position="61"/>
    </location>
</feature>
<accession>A0ABP5JYN6</accession>
<evidence type="ECO:0000313" key="4">
    <source>
        <dbReference type="Proteomes" id="UP001500575"/>
    </source>
</evidence>
<gene>
    <name evidence="3" type="ORF">GCM10009843_21680</name>
</gene>
<dbReference type="RefSeq" id="WP_344303733.1">
    <property type="nucleotide sequence ID" value="NZ_BAAAQQ010000011.1"/>
</dbReference>
<keyword evidence="4" id="KW-1185">Reference proteome</keyword>
<keyword evidence="2" id="KW-1133">Transmembrane helix</keyword>
<reference evidence="4" key="1">
    <citation type="journal article" date="2019" name="Int. J. Syst. Evol. Microbiol.">
        <title>The Global Catalogue of Microorganisms (GCM) 10K type strain sequencing project: providing services to taxonomists for standard genome sequencing and annotation.</title>
        <authorList>
            <consortium name="The Broad Institute Genomics Platform"/>
            <consortium name="The Broad Institute Genome Sequencing Center for Infectious Disease"/>
            <person name="Wu L."/>
            <person name="Ma J."/>
        </authorList>
    </citation>
    <scope>NUCLEOTIDE SEQUENCE [LARGE SCALE GENOMIC DNA]</scope>
    <source>
        <strain evidence="4">JCM 16021</strain>
    </source>
</reference>
<comment type="caution">
    <text evidence="3">The sequence shown here is derived from an EMBL/GenBank/DDBJ whole genome shotgun (WGS) entry which is preliminary data.</text>
</comment>
<keyword evidence="2" id="KW-0472">Membrane</keyword>